<dbReference type="GO" id="GO:0051213">
    <property type="term" value="F:dioxygenase activity"/>
    <property type="evidence" value="ECO:0007669"/>
    <property type="project" value="UniProtKB-KW"/>
</dbReference>
<keyword evidence="2" id="KW-0223">Dioxygenase</keyword>
<evidence type="ECO:0000313" key="2">
    <source>
        <dbReference type="EMBL" id="EAQ13081.1"/>
    </source>
</evidence>
<dbReference type="RefSeq" id="WP_008331630.1">
    <property type="nucleotide sequence ID" value="NZ_CH902578.1"/>
</dbReference>
<feature type="domain" description="VOC" evidence="1">
    <location>
        <begin position="1"/>
        <end position="125"/>
    </location>
</feature>
<dbReference type="InterPro" id="IPR029068">
    <property type="entry name" value="Glyas_Bleomycin-R_OHBP_Dase"/>
</dbReference>
<comment type="caution">
    <text evidence="2">The sequence shown here is derived from an EMBL/GenBank/DDBJ whole genome shotgun (WGS) entry which is preliminary data.</text>
</comment>
<accession>A3VFG6</accession>
<protein>
    <submittedName>
        <fullName evidence="2">Glyoxalase/bleomycin resistance protein/dioxygenase</fullName>
    </submittedName>
</protein>
<dbReference type="InterPro" id="IPR041581">
    <property type="entry name" value="Glyoxalase_6"/>
</dbReference>
<dbReference type="SUPFAM" id="SSF54593">
    <property type="entry name" value="Glyoxalase/Bleomycin resistance protein/Dihydroxybiphenyl dioxygenase"/>
    <property type="match status" value="1"/>
</dbReference>
<proteinExistence type="predicted"/>
<gene>
    <name evidence="2" type="ORF">RB2654_11303</name>
</gene>
<organism evidence="2 3">
    <name type="scientific">Maritimibacter alkaliphilus HTCC2654</name>
    <dbReference type="NCBI Taxonomy" id="314271"/>
    <lineage>
        <taxon>Bacteria</taxon>
        <taxon>Pseudomonadati</taxon>
        <taxon>Pseudomonadota</taxon>
        <taxon>Alphaproteobacteria</taxon>
        <taxon>Rhodobacterales</taxon>
        <taxon>Roseobacteraceae</taxon>
        <taxon>Maritimibacter</taxon>
    </lineage>
</organism>
<evidence type="ECO:0000259" key="1">
    <source>
        <dbReference type="PROSITE" id="PS51819"/>
    </source>
</evidence>
<name>A3VFG6_9RHOB</name>
<dbReference type="OrthoDB" id="5522469at2"/>
<dbReference type="eggNOG" id="COG0346">
    <property type="taxonomic scope" value="Bacteria"/>
</dbReference>
<dbReference type="PROSITE" id="PS51819">
    <property type="entry name" value="VOC"/>
    <property type="match status" value="1"/>
</dbReference>
<evidence type="ECO:0000313" key="3">
    <source>
        <dbReference type="Proteomes" id="UP000002931"/>
    </source>
</evidence>
<reference evidence="2 3" key="1">
    <citation type="journal article" date="2010" name="J. Bacteriol.">
        <title>Genome sequences of Pelagibaca bermudensis HTCC2601T and Maritimibacter alkaliphilus HTCC2654T, the type strains of two marine Roseobacter genera.</title>
        <authorList>
            <person name="Thrash J.C."/>
            <person name="Cho J.C."/>
            <person name="Ferriera S."/>
            <person name="Johnson J."/>
            <person name="Vergin K.L."/>
            <person name="Giovannoni S.J."/>
        </authorList>
    </citation>
    <scope>NUCLEOTIDE SEQUENCE [LARGE SCALE GENOMIC DNA]</scope>
    <source>
        <strain evidence="2 3">HTCC2654</strain>
    </source>
</reference>
<sequence>MKYSVSIDVPDLAKGIAFYTDVFGVQEVARPIDVYAVLRGSGGQAFGIIQKPEGSEPAPETDDRRHYTRHWTPVHMDIEVDDFDATLDRLTAAGGTVEQVFDMENRPKTAFCADPFGNGFCLMETRD</sequence>
<keyword evidence="2" id="KW-0560">Oxidoreductase</keyword>
<dbReference type="Gene3D" id="3.10.180.10">
    <property type="entry name" value="2,3-Dihydroxybiphenyl 1,2-Dioxygenase, domain 1"/>
    <property type="match status" value="1"/>
</dbReference>
<dbReference type="Proteomes" id="UP000002931">
    <property type="component" value="Unassembled WGS sequence"/>
</dbReference>
<dbReference type="HOGENOM" id="CLU_1853996_0_0_5"/>
<dbReference type="AlphaFoldDB" id="A3VFG6"/>
<dbReference type="EMBL" id="AAMT01000006">
    <property type="protein sequence ID" value="EAQ13081.1"/>
    <property type="molecule type" value="Genomic_DNA"/>
</dbReference>
<dbReference type="STRING" id="314271.RB2654_11303"/>
<keyword evidence="3" id="KW-1185">Reference proteome</keyword>
<dbReference type="Pfam" id="PF18029">
    <property type="entry name" value="Glyoxalase_6"/>
    <property type="match status" value="1"/>
</dbReference>
<dbReference type="InterPro" id="IPR037523">
    <property type="entry name" value="VOC_core"/>
</dbReference>